<dbReference type="AlphaFoldDB" id="A0A0H2KL92"/>
<evidence type="ECO:0000256" key="1">
    <source>
        <dbReference type="SAM" id="Phobius"/>
    </source>
</evidence>
<keyword evidence="1" id="KW-0472">Membrane</keyword>
<keyword evidence="1" id="KW-1133">Transmembrane helix</keyword>
<organism evidence="2 3">
    <name type="scientific">Cellulosimicrobium funkei</name>
    <dbReference type="NCBI Taxonomy" id="264251"/>
    <lineage>
        <taxon>Bacteria</taxon>
        <taxon>Bacillati</taxon>
        <taxon>Actinomycetota</taxon>
        <taxon>Actinomycetes</taxon>
        <taxon>Micrococcales</taxon>
        <taxon>Promicromonosporaceae</taxon>
        <taxon>Cellulosimicrobium</taxon>
    </lineage>
</organism>
<name>A0A0H2KL92_9MICO</name>
<evidence type="ECO:0000313" key="3">
    <source>
        <dbReference type="Proteomes" id="UP000035265"/>
    </source>
</evidence>
<proteinExistence type="predicted"/>
<comment type="caution">
    <text evidence="2">The sequence shown here is derived from an EMBL/GenBank/DDBJ whole genome shotgun (WGS) entry which is preliminary data.</text>
</comment>
<keyword evidence="3" id="KW-1185">Reference proteome</keyword>
<protein>
    <submittedName>
        <fullName evidence="2">Uncharacterized protein</fullName>
    </submittedName>
</protein>
<evidence type="ECO:0000313" key="2">
    <source>
        <dbReference type="EMBL" id="KLN34241.1"/>
    </source>
</evidence>
<sequence>MRRLVRRDVVTAGPRPRLEVETERTFPGWCPRVLLLVLATAFAGAALQTTGLAQSLVWGAAIGLGAVTAYLPAPPVPHLLVLLGALVLLLDGDAPFDPVVLVLLPLGHLVLRTAWWSDHVPPEARAELRAVAPDLRRVAVLQAALLLVALAVQAITAGDVSSAVATALGGIAVLGLVLLVTPRD</sequence>
<feature type="transmembrane region" description="Helical" evidence="1">
    <location>
        <begin position="138"/>
        <end position="156"/>
    </location>
</feature>
<gene>
    <name evidence="2" type="ORF">FB00_13225</name>
</gene>
<feature type="transmembrane region" description="Helical" evidence="1">
    <location>
        <begin position="26"/>
        <end position="47"/>
    </location>
</feature>
<dbReference type="RefSeq" id="WP_047233341.1">
    <property type="nucleotide sequence ID" value="NZ_JNBQ01000017.1"/>
</dbReference>
<keyword evidence="1" id="KW-0812">Transmembrane</keyword>
<feature type="transmembrane region" description="Helical" evidence="1">
    <location>
        <begin position="162"/>
        <end position="181"/>
    </location>
</feature>
<reference evidence="2 3" key="1">
    <citation type="submission" date="2014-05" db="EMBL/GenBank/DDBJ databases">
        <title>Cellulosimicrobium funkei U11 genome.</title>
        <authorList>
            <person name="Hu C."/>
            <person name="Gong Y."/>
            <person name="Wan W."/>
            <person name="Jiang M."/>
        </authorList>
    </citation>
    <scope>NUCLEOTIDE SEQUENCE [LARGE SCALE GENOMIC DNA]</scope>
    <source>
        <strain evidence="2 3">U11</strain>
    </source>
</reference>
<accession>A0A0H2KL92</accession>
<dbReference type="STRING" id="264251.FB00_13225"/>
<dbReference type="EMBL" id="JNBQ01000017">
    <property type="protein sequence ID" value="KLN34241.1"/>
    <property type="molecule type" value="Genomic_DNA"/>
</dbReference>
<dbReference type="PATRIC" id="fig|264251.5.peg.2688"/>
<dbReference type="Proteomes" id="UP000035265">
    <property type="component" value="Unassembled WGS sequence"/>
</dbReference>